<reference evidence="10 11" key="1">
    <citation type="journal article" date="2008" name="Nature">
        <title>The Phaeodactylum genome reveals the evolutionary history of diatom genomes.</title>
        <authorList>
            <person name="Bowler C."/>
            <person name="Allen A.E."/>
            <person name="Badger J.H."/>
            <person name="Grimwood J."/>
            <person name="Jabbari K."/>
            <person name="Kuo A."/>
            <person name="Maheswari U."/>
            <person name="Martens C."/>
            <person name="Maumus F."/>
            <person name="Otillar R.P."/>
            <person name="Rayko E."/>
            <person name="Salamov A."/>
            <person name="Vandepoele K."/>
            <person name="Beszteri B."/>
            <person name="Gruber A."/>
            <person name="Heijde M."/>
            <person name="Katinka M."/>
            <person name="Mock T."/>
            <person name="Valentin K."/>
            <person name="Verret F."/>
            <person name="Berges J.A."/>
            <person name="Brownlee C."/>
            <person name="Cadoret J.P."/>
            <person name="Chiovitti A."/>
            <person name="Choi C.J."/>
            <person name="Coesel S."/>
            <person name="De Martino A."/>
            <person name="Detter J.C."/>
            <person name="Durkin C."/>
            <person name="Falciatore A."/>
            <person name="Fournet J."/>
            <person name="Haruta M."/>
            <person name="Huysman M.J."/>
            <person name="Jenkins B.D."/>
            <person name="Jiroutova K."/>
            <person name="Jorgensen R.E."/>
            <person name="Joubert Y."/>
            <person name="Kaplan A."/>
            <person name="Kroger N."/>
            <person name="Kroth P.G."/>
            <person name="La Roche J."/>
            <person name="Lindquist E."/>
            <person name="Lommer M."/>
            <person name="Martin-Jezequel V."/>
            <person name="Lopez P.J."/>
            <person name="Lucas S."/>
            <person name="Mangogna M."/>
            <person name="McGinnis K."/>
            <person name="Medlin L.K."/>
            <person name="Montsant A."/>
            <person name="Oudot-Le Secq M.P."/>
            <person name="Napoli C."/>
            <person name="Obornik M."/>
            <person name="Parker M.S."/>
            <person name="Petit J.L."/>
            <person name="Porcel B.M."/>
            <person name="Poulsen N."/>
            <person name="Robison M."/>
            <person name="Rychlewski L."/>
            <person name="Rynearson T.A."/>
            <person name="Schmutz J."/>
            <person name="Shapiro H."/>
            <person name="Siaut M."/>
            <person name="Stanley M."/>
            <person name="Sussman M.R."/>
            <person name="Taylor A.R."/>
            <person name="Vardi A."/>
            <person name="von Dassow P."/>
            <person name="Vyverman W."/>
            <person name="Willis A."/>
            <person name="Wyrwicz L.S."/>
            <person name="Rokhsar D.S."/>
            <person name="Weissenbach J."/>
            <person name="Armbrust E.V."/>
            <person name="Green B.R."/>
            <person name="Van de Peer Y."/>
            <person name="Grigoriev I.V."/>
        </authorList>
    </citation>
    <scope>NUCLEOTIDE SEQUENCE [LARGE SCALE GENOMIC DNA]</scope>
    <source>
        <strain evidence="10 11">CCAP 1055/1</strain>
    </source>
</reference>
<accession>B7FRT0</accession>
<comment type="subcellular location">
    <subcellularLocation>
        <location evidence="1">Membrane</location>
        <topology evidence="1">Multi-pass membrane protein</topology>
    </subcellularLocation>
</comment>
<keyword evidence="8 9" id="KW-0472">Membrane</keyword>
<evidence type="ECO:0000313" key="11">
    <source>
        <dbReference type="Proteomes" id="UP000000759"/>
    </source>
</evidence>
<evidence type="ECO:0000256" key="4">
    <source>
        <dbReference type="ARBA" id="ARBA00022692"/>
    </source>
</evidence>
<feature type="transmembrane region" description="Helical" evidence="9">
    <location>
        <begin position="392"/>
        <end position="410"/>
    </location>
</feature>
<keyword evidence="7 9" id="KW-1133">Transmembrane helix</keyword>
<keyword evidence="4 9" id="KW-0812">Transmembrane</keyword>
<dbReference type="Pfam" id="PF07168">
    <property type="entry name" value="Ureide_permease"/>
    <property type="match status" value="1"/>
</dbReference>
<comment type="similarity">
    <text evidence="2">Belongs to the plant ureide permease (TC 2.A.7.19) family.</text>
</comment>
<dbReference type="GO" id="GO:0005274">
    <property type="term" value="F:allantoin:proton symporter activity"/>
    <property type="evidence" value="ECO:0007669"/>
    <property type="project" value="TreeGrafter"/>
</dbReference>
<dbReference type="PaxDb" id="2850-Phatr43301"/>
<evidence type="ECO:0000256" key="2">
    <source>
        <dbReference type="ARBA" id="ARBA00005931"/>
    </source>
</evidence>
<dbReference type="AlphaFoldDB" id="B7FRT0"/>
<keyword evidence="5" id="KW-0547">Nucleotide-binding</keyword>
<evidence type="ECO:0000256" key="1">
    <source>
        <dbReference type="ARBA" id="ARBA00004141"/>
    </source>
</evidence>
<evidence type="ECO:0000256" key="8">
    <source>
        <dbReference type="ARBA" id="ARBA00023136"/>
    </source>
</evidence>
<evidence type="ECO:0000256" key="7">
    <source>
        <dbReference type="ARBA" id="ARBA00022989"/>
    </source>
</evidence>
<protein>
    <submittedName>
        <fullName evidence="10">Uncharacterized protein</fullName>
    </submittedName>
</protein>
<dbReference type="KEGG" id="pti:PHATRDRAFT_43301"/>
<evidence type="ECO:0000256" key="5">
    <source>
        <dbReference type="ARBA" id="ARBA00022741"/>
    </source>
</evidence>
<name>B7FRT0_PHATC</name>
<dbReference type="Proteomes" id="UP000000759">
    <property type="component" value="Chromosome 2"/>
</dbReference>
<feature type="transmembrane region" description="Helical" evidence="9">
    <location>
        <begin position="166"/>
        <end position="187"/>
    </location>
</feature>
<evidence type="ECO:0000313" key="10">
    <source>
        <dbReference type="EMBL" id="EEC50362.1"/>
    </source>
</evidence>
<dbReference type="OMA" id="ELFYWDY"/>
<gene>
    <name evidence="10" type="ORF">PHATRDRAFT_43301</name>
</gene>
<organism evidence="10 11">
    <name type="scientific">Phaeodactylum tricornutum (strain CCAP 1055/1)</name>
    <dbReference type="NCBI Taxonomy" id="556484"/>
    <lineage>
        <taxon>Eukaryota</taxon>
        <taxon>Sar</taxon>
        <taxon>Stramenopiles</taxon>
        <taxon>Ochrophyta</taxon>
        <taxon>Bacillariophyta</taxon>
        <taxon>Bacillariophyceae</taxon>
        <taxon>Bacillariophycidae</taxon>
        <taxon>Naviculales</taxon>
        <taxon>Phaeodactylaceae</taxon>
        <taxon>Phaeodactylum</taxon>
    </lineage>
</organism>
<feature type="transmembrane region" description="Helical" evidence="9">
    <location>
        <begin position="422"/>
        <end position="442"/>
    </location>
</feature>
<dbReference type="GO" id="GO:0016020">
    <property type="term" value="C:membrane"/>
    <property type="evidence" value="ECO:0007669"/>
    <property type="project" value="UniProtKB-SubCell"/>
</dbReference>
<dbReference type="InterPro" id="IPR030189">
    <property type="entry name" value="UPS_plant"/>
</dbReference>
<dbReference type="PANTHER" id="PTHR31081:SF5">
    <property type="entry name" value="UREIDE PERMEASE 1-RELATED"/>
    <property type="match status" value="1"/>
</dbReference>
<dbReference type="GO" id="GO:0005524">
    <property type="term" value="F:ATP binding"/>
    <property type="evidence" value="ECO:0007669"/>
    <property type="project" value="UniProtKB-KW"/>
</dbReference>
<dbReference type="HOGENOM" id="CLU_051261_0_0_1"/>
<dbReference type="GO" id="GO:0015505">
    <property type="term" value="F:uracil:monoatomic cation symporter activity"/>
    <property type="evidence" value="ECO:0007669"/>
    <property type="project" value="TreeGrafter"/>
</dbReference>
<reference evidence="11" key="2">
    <citation type="submission" date="2008-08" db="EMBL/GenBank/DDBJ databases">
        <authorList>
            <consortium name="Diatom Consortium"/>
            <person name="Grigoriev I."/>
            <person name="Grimwood J."/>
            <person name="Kuo A."/>
            <person name="Otillar R.P."/>
            <person name="Salamov A."/>
            <person name="Detter J.C."/>
            <person name="Lindquist E."/>
            <person name="Shapiro H."/>
            <person name="Lucas S."/>
            <person name="Glavina del Rio T."/>
            <person name="Pitluck S."/>
            <person name="Rokhsar D."/>
            <person name="Bowler C."/>
        </authorList>
    </citation>
    <scope>GENOME REANNOTATION</scope>
    <source>
        <strain evidence="11">CCAP 1055/1</strain>
    </source>
</reference>
<proteinExistence type="inferred from homology"/>
<dbReference type="RefSeq" id="XP_002177548.1">
    <property type="nucleotide sequence ID" value="XM_002177512.1"/>
</dbReference>
<feature type="transmembrane region" description="Helical" evidence="9">
    <location>
        <begin position="289"/>
        <end position="313"/>
    </location>
</feature>
<keyword evidence="3" id="KW-0813">Transport</keyword>
<dbReference type="PANTHER" id="PTHR31081">
    <property type="entry name" value="UREIDE PERMEASE 1-RELATED-RELATED"/>
    <property type="match status" value="1"/>
</dbReference>
<evidence type="ECO:0000256" key="9">
    <source>
        <dbReference type="SAM" id="Phobius"/>
    </source>
</evidence>
<feature type="transmembrane region" description="Helical" evidence="9">
    <location>
        <begin position="131"/>
        <end position="154"/>
    </location>
</feature>
<dbReference type="eggNOG" id="ENOG502QUAA">
    <property type="taxonomic scope" value="Eukaryota"/>
</dbReference>
<dbReference type="InterPro" id="IPR009834">
    <property type="entry name" value="Ureide_permease"/>
</dbReference>
<dbReference type="GeneID" id="7197599"/>
<feature type="transmembrane region" description="Helical" evidence="9">
    <location>
        <begin position="448"/>
        <end position="470"/>
    </location>
</feature>
<keyword evidence="6" id="KW-0067">ATP-binding</keyword>
<sequence>MAFTSDEALGLGFLLSSLLCLGTWPALLRLCSMTPHSNSSNSSPATRVSSSLSPTPRNLCHVYMDYATTYFLISSVPLLVDLYHREKLLKLAETTASSFVPPQLIFVAMLGGSLLSLGNLSLQWATAVFDASLTTVLALQASLTVVLGTTLNYLLEPSQTARPRVLGVGVGVFLLAIGLATRAQIVYSQEKRWVRLRRNDSDWNTIEMEPPHHTSNIRKPTGSIAAKTNYGSELESSSLTNSETEHGDGTIFSDRNPVSICSTNKSLLPLSNEHTLALQKDYSLISKPMWGVVVATAGGLCFGFFSPCFNIAVNDPFNWRHLDDTNTDCTTPEYLATTAGLSVSRANFWFSLAFWMASALGNVVLLSWQQRSVSVYHVVLDYVAVDAAADRVWAWLAGVVCALGNVLQFQGGQRVGYATADLVQAYPLISTIWDIFLFGEFATVRMKSHLGCLLLGMYASYLAGIFLLAASSMQE</sequence>
<dbReference type="EMBL" id="CM000606">
    <property type="protein sequence ID" value="EEC50362.1"/>
    <property type="molecule type" value="Genomic_DNA"/>
</dbReference>
<keyword evidence="11" id="KW-1185">Reference proteome</keyword>
<evidence type="ECO:0000256" key="3">
    <source>
        <dbReference type="ARBA" id="ARBA00022448"/>
    </source>
</evidence>
<dbReference type="OrthoDB" id="48321at2759"/>
<evidence type="ECO:0000256" key="6">
    <source>
        <dbReference type="ARBA" id="ARBA00022840"/>
    </source>
</evidence>
<feature type="transmembrane region" description="Helical" evidence="9">
    <location>
        <begin position="104"/>
        <end position="125"/>
    </location>
</feature>
<dbReference type="InParanoid" id="B7FRT0"/>
<feature type="transmembrane region" description="Helical" evidence="9">
    <location>
        <begin position="348"/>
        <end position="368"/>
    </location>
</feature>